<protein>
    <recommendedName>
        <fullName evidence="3">Carbohydrate kinase PfkB domain-containing protein</fullName>
    </recommendedName>
</protein>
<evidence type="ECO:0000313" key="2">
    <source>
        <dbReference type="Proteomes" id="UP001565200"/>
    </source>
</evidence>
<dbReference type="SUPFAM" id="SSF53613">
    <property type="entry name" value="Ribokinase-like"/>
    <property type="match status" value="1"/>
</dbReference>
<keyword evidence="2" id="KW-1185">Reference proteome</keyword>
<proteinExistence type="predicted"/>
<gene>
    <name evidence="1" type="ORF">AAK873_09270</name>
</gene>
<reference evidence="1 2" key="1">
    <citation type="submission" date="2024-03" db="EMBL/GenBank/DDBJ databases">
        <title>Mouse gut bacterial collection (mGBC) of GemPharmatech.</title>
        <authorList>
            <person name="He Y."/>
            <person name="Dong L."/>
            <person name="Wu D."/>
            <person name="Gao X."/>
            <person name="Lin Z."/>
        </authorList>
    </citation>
    <scope>NUCLEOTIDE SEQUENCE [LARGE SCALE GENOMIC DNA]</scope>
    <source>
        <strain evidence="1 2">54-13</strain>
    </source>
</reference>
<dbReference type="EMBL" id="JBCLPP010000024">
    <property type="protein sequence ID" value="MEY8245800.1"/>
    <property type="molecule type" value="Genomic_DNA"/>
</dbReference>
<accession>A0ABV4CZ20</accession>
<dbReference type="Gene3D" id="3.40.1190.20">
    <property type="match status" value="1"/>
</dbReference>
<evidence type="ECO:0000313" key="1">
    <source>
        <dbReference type="EMBL" id="MEY8245800.1"/>
    </source>
</evidence>
<evidence type="ECO:0008006" key="3">
    <source>
        <dbReference type="Google" id="ProtNLM"/>
    </source>
</evidence>
<dbReference type="RefSeq" id="WP_121698440.1">
    <property type="nucleotide sequence ID" value="NZ_JBCLPP010000024.1"/>
</dbReference>
<name>A0ABV4CZ20_9BACT</name>
<organism evidence="1 2">
    <name type="scientific">Heminiphilus faecis</name>
    <dbReference type="NCBI Taxonomy" id="2601703"/>
    <lineage>
        <taxon>Bacteria</taxon>
        <taxon>Pseudomonadati</taxon>
        <taxon>Bacteroidota</taxon>
        <taxon>Bacteroidia</taxon>
        <taxon>Bacteroidales</taxon>
        <taxon>Muribaculaceae</taxon>
        <taxon>Heminiphilus</taxon>
    </lineage>
</organism>
<dbReference type="Proteomes" id="UP001565200">
    <property type="component" value="Unassembled WGS sequence"/>
</dbReference>
<dbReference type="InterPro" id="IPR029056">
    <property type="entry name" value="Ribokinase-like"/>
</dbReference>
<comment type="caution">
    <text evidence="1">The sequence shown here is derived from an EMBL/GenBank/DDBJ whole genome shotgun (WGS) entry which is preliminary data.</text>
</comment>
<sequence length="301" mass="33700">MRKIILIGECELNVLFRNDRPWRALPGGILLNSAAALGNRKYDVTFVSEAATDHVGDIIVDFLTLHGVAIHSIDRFTEGHTSSVLTFSSDHGEVRHCVRYKQYPQQSFGVVWPRIDPDDIVIFGEFYSIDERVRARLFDIVKYASERRAIIIYAPAIDNSRVTRITRVMPAILENLEISDIVVTDRKSIATIFNKDDDKAAYADHISFYSFNHVNIDFATSSINMHCRKYSQSVKLSDHPDPDVAMSGIIAGIAAAIIDNGLLRENMEHLTSDDVELLLNNAIKWSDSAAAAPDNIVEPLN</sequence>